<feature type="compositionally biased region" description="Polar residues" evidence="1">
    <location>
        <begin position="1"/>
        <end position="20"/>
    </location>
</feature>
<proteinExistence type="predicted"/>
<keyword evidence="2" id="KW-0472">Membrane</keyword>
<dbReference type="WBParaSite" id="PSU_v2.g13309.t1">
    <property type="protein sequence ID" value="PSU_v2.g13309.t1"/>
    <property type="gene ID" value="PSU_v2.g13309"/>
</dbReference>
<evidence type="ECO:0000256" key="2">
    <source>
        <dbReference type="SAM" id="Phobius"/>
    </source>
</evidence>
<evidence type="ECO:0000313" key="3">
    <source>
        <dbReference type="Proteomes" id="UP000887577"/>
    </source>
</evidence>
<dbReference type="AlphaFoldDB" id="A0A914Y6N7"/>
<feature type="transmembrane region" description="Helical" evidence="2">
    <location>
        <begin position="161"/>
        <end position="179"/>
    </location>
</feature>
<keyword evidence="2" id="KW-1133">Transmembrane helix</keyword>
<protein>
    <submittedName>
        <fullName evidence="4">Uncharacterized protein</fullName>
    </submittedName>
</protein>
<evidence type="ECO:0000313" key="4">
    <source>
        <dbReference type="WBParaSite" id="PSU_v2.g13309.t1"/>
    </source>
</evidence>
<feature type="region of interest" description="Disordered" evidence="1">
    <location>
        <begin position="1"/>
        <end position="26"/>
    </location>
</feature>
<keyword evidence="3" id="KW-1185">Reference proteome</keyword>
<accession>A0A914Y6N7</accession>
<organism evidence="3 4">
    <name type="scientific">Panagrolaimus superbus</name>
    <dbReference type="NCBI Taxonomy" id="310955"/>
    <lineage>
        <taxon>Eukaryota</taxon>
        <taxon>Metazoa</taxon>
        <taxon>Ecdysozoa</taxon>
        <taxon>Nematoda</taxon>
        <taxon>Chromadorea</taxon>
        <taxon>Rhabditida</taxon>
        <taxon>Tylenchina</taxon>
        <taxon>Panagrolaimomorpha</taxon>
        <taxon>Panagrolaimoidea</taxon>
        <taxon>Panagrolaimidae</taxon>
        <taxon>Panagrolaimus</taxon>
    </lineage>
</organism>
<dbReference type="Proteomes" id="UP000887577">
    <property type="component" value="Unplaced"/>
</dbReference>
<evidence type="ECO:0000256" key="1">
    <source>
        <dbReference type="SAM" id="MobiDB-lite"/>
    </source>
</evidence>
<reference evidence="4" key="1">
    <citation type="submission" date="2022-11" db="UniProtKB">
        <authorList>
            <consortium name="WormBaseParasite"/>
        </authorList>
    </citation>
    <scope>IDENTIFICATION</scope>
</reference>
<feature type="compositionally biased region" description="Low complexity" evidence="1">
    <location>
        <begin position="75"/>
        <end position="84"/>
    </location>
</feature>
<name>A0A914Y6N7_9BILA</name>
<sequence length="181" mass="20500">MTSTSQKQQPPPATSTVSPKSSRDTSEIFKEFDGFIQNNGKPYEVILRNKKANQIRKPFQDRLSVPNLSEDPTLAAAQQQQHQQNGSFESTTKFGRAPDTGELQTINEGLITPVIRRKQFAPAALSGPSPENYTNPEYFERRNGKISLDSEIMKNGKEQRLVFILFWIVAIILKLYGNWEI</sequence>
<feature type="region of interest" description="Disordered" evidence="1">
    <location>
        <begin position="73"/>
        <end position="99"/>
    </location>
</feature>
<keyword evidence="2" id="KW-0812">Transmembrane</keyword>